<name>A0ABW3TUB0_9BACL</name>
<sequence length="118" mass="14181">MDQIILHIPNVTILFRLSKHLAFVKWSNTYQQEKLTERIQEEKLHYLSSPFIMGVTKHYFIAVNLMTDRVAFKKRKEAPANANIEIFRFLSQMKIDYYVDSFTLFMDYKRPQKFGVLR</sequence>
<proteinExistence type="predicted"/>
<keyword evidence="2" id="KW-1185">Reference proteome</keyword>
<comment type="caution">
    <text evidence="1">The sequence shown here is derived from an EMBL/GenBank/DDBJ whole genome shotgun (WGS) entry which is preliminary data.</text>
</comment>
<dbReference type="EMBL" id="JBHTLT010000010">
    <property type="protein sequence ID" value="MFD1203829.1"/>
    <property type="molecule type" value="Genomic_DNA"/>
</dbReference>
<protein>
    <submittedName>
        <fullName evidence="1">Uncharacterized protein</fullName>
    </submittedName>
</protein>
<accession>A0ABW3TUB0</accession>
<gene>
    <name evidence="1" type="ORF">ACFQ38_01610</name>
</gene>
<evidence type="ECO:0000313" key="2">
    <source>
        <dbReference type="Proteomes" id="UP001597231"/>
    </source>
</evidence>
<dbReference type="Proteomes" id="UP001597231">
    <property type="component" value="Unassembled WGS sequence"/>
</dbReference>
<reference evidence="2" key="1">
    <citation type="journal article" date="2019" name="Int. J. Syst. Evol. Microbiol.">
        <title>The Global Catalogue of Microorganisms (GCM) 10K type strain sequencing project: providing services to taxonomists for standard genome sequencing and annotation.</title>
        <authorList>
            <consortium name="The Broad Institute Genomics Platform"/>
            <consortium name="The Broad Institute Genome Sequencing Center for Infectious Disease"/>
            <person name="Wu L."/>
            <person name="Ma J."/>
        </authorList>
    </citation>
    <scope>NUCLEOTIDE SEQUENCE [LARGE SCALE GENOMIC DNA]</scope>
    <source>
        <strain evidence="2">CCUG 53915</strain>
    </source>
</reference>
<organism evidence="1 2">
    <name type="scientific">Sporosarcina contaminans</name>
    <dbReference type="NCBI Taxonomy" id="633403"/>
    <lineage>
        <taxon>Bacteria</taxon>
        <taxon>Bacillati</taxon>
        <taxon>Bacillota</taxon>
        <taxon>Bacilli</taxon>
        <taxon>Bacillales</taxon>
        <taxon>Caryophanaceae</taxon>
        <taxon>Sporosarcina</taxon>
    </lineage>
</organism>
<evidence type="ECO:0000313" key="1">
    <source>
        <dbReference type="EMBL" id="MFD1203829.1"/>
    </source>
</evidence>
<dbReference type="RefSeq" id="WP_381479620.1">
    <property type="nucleotide sequence ID" value="NZ_JBHTLT010000010.1"/>
</dbReference>